<name>A0ABW4RPH9_9BACL</name>
<feature type="domain" description="SH3" evidence="2">
    <location>
        <begin position="4"/>
        <end position="57"/>
    </location>
</feature>
<dbReference type="InterPro" id="IPR001452">
    <property type="entry name" value="SH3_domain"/>
</dbReference>
<protein>
    <submittedName>
        <fullName evidence="3">SH3 domain-containing protein</fullName>
    </submittedName>
</protein>
<dbReference type="PIRSF" id="PIRSF034961">
    <property type="entry name" value="UCP034961_SH3_2"/>
    <property type="match status" value="1"/>
</dbReference>
<dbReference type="InterPro" id="IPR014593">
    <property type="entry name" value="UCP034961_SH3_2"/>
</dbReference>
<comment type="caution">
    <text evidence="3">The sequence shown here is derived from an EMBL/GenBank/DDBJ whole genome shotgun (WGS) entry which is preliminary data.</text>
</comment>
<proteinExistence type="predicted"/>
<dbReference type="RefSeq" id="WP_347323613.1">
    <property type="nucleotide sequence ID" value="NZ_JBCGUH010000002.1"/>
</dbReference>
<keyword evidence="1" id="KW-0728">SH3 domain</keyword>
<evidence type="ECO:0000256" key="1">
    <source>
        <dbReference type="ARBA" id="ARBA00022443"/>
    </source>
</evidence>
<keyword evidence="4" id="KW-1185">Reference proteome</keyword>
<evidence type="ECO:0000313" key="3">
    <source>
        <dbReference type="EMBL" id="MFD1888121.1"/>
    </source>
</evidence>
<dbReference type="InterPro" id="IPR036028">
    <property type="entry name" value="SH3-like_dom_sf"/>
</dbReference>
<organism evidence="3 4">
    <name type="scientific">Paenibacillus wenxiniae</name>
    <dbReference type="NCBI Taxonomy" id="1636843"/>
    <lineage>
        <taxon>Bacteria</taxon>
        <taxon>Bacillati</taxon>
        <taxon>Bacillota</taxon>
        <taxon>Bacilli</taxon>
        <taxon>Bacillales</taxon>
        <taxon>Paenibacillaceae</taxon>
        <taxon>Paenibacillus</taxon>
    </lineage>
</organism>
<accession>A0ABW4RPH9</accession>
<dbReference type="SUPFAM" id="SSF50044">
    <property type="entry name" value="SH3-domain"/>
    <property type="match status" value="2"/>
</dbReference>
<dbReference type="EMBL" id="JBHUEH010000032">
    <property type="protein sequence ID" value="MFD1888121.1"/>
    <property type="molecule type" value="Genomic_DNA"/>
</dbReference>
<sequence>MKSYIVVQAHSSNYPNPIHLRQGERIQIGHKYEGPEQWNDWYFCKNEAGIAGWVPRQVFTRDAPNDAEGVVIEEYNAFEMDAVPGDRVTALRELNGWIWCRREADDTQGWLPLDHLQLLLNE</sequence>
<dbReference type="Pfam" id="PF07653">
    <property type="entry name" value="SH3_2"/>
    <property type="match status" value="1"/>
</dbReference>
<reference evidence="4" key="1">
    <citation type="journal article" date="2019" name="Int. J. Syst. Evol. Microbiol.">
        <title>The Global Catalogue of Microorganisms (GCM) 10K type strain sequencing project: providing services to taxonomists for standard genome sequencing and annotation.</title>
        <authorList>
            <consortium name="The Broad Institute Genomics Platform"/>
            <consortium name="The Broad Institute Genome Sequencing Center for Infectious Disease"/>
            <person name="Wu L."/>
            <person name="Ma J."/>
        </authorList>
    </citation>
    <scope>NUCLEOTIDE SEQUENCE [LARGE SCALE GENOMIC DNA]</scope>
    <source>
        <strain evidence="4">CCUG 54950</strain>
    </source>
</reference>
<gene>
    <name evidence="3" type="ORF">ACFSC9_21790</name>
</gene>
<evidence type="ECO:0000313" key="4">
    <source>
        <dbReference type="Proteomes" id="UP001597233"/>
    </source>
</evidence>
<evidence type="ECO:0000259" key="2">
    <source>
        <dbReference type="Pfam" id="PF07653"/>
    </source>
</evidence>
<dbReference type="Proteomes" id="UP001597233">
    <property type="component" value="Unassembled WGS sequence"/>
</dbReference>